<keyword evidence="13" id="KW-1185">Reference proteome</keyword>
<dbReference type="InterPro" id="IPR023753">
    <property type="entry name" value="FAD/NAD-binding_dom"/>
</dbReference>
<dbReference type="InterPro" id="IPR001155">
    <property type="entry name" value="OxRdtase_FMN_N"/>
</dbReference>
<dbReference type="EMBL" id="WTVQ01000050">
    <property type="protein sequence ID" value="NMG77098.1"/>
    <property type="molecule type" value="Genomic_DNA"/>
</dbReference>
<keyword evidence="5" id="KW-0288">FMN</keyword>
<dbReference type="PRINTS" id="PR00368">
    <property type="entry name" value="FADPNR"/>
</dbReference>
<keyword evidence="6" id="KW-0479">Metal-binding</keyword>
<dbReference type="Pfam" id="PF12831">
    <property type="entry name" value="FAD_oxidored"/>
    <property type="match status" value="1"/>
</dbReference>
<comment type="similarity">
    <text evidence="3">In the N-terminal section; belongs to the NADH:flavin oxidoreductase/NADH oxidase family.</text>
</comment>
<keyword evidence="7" id="KW-0560">Oxidoreductase</keyword>
<feature type="domain" description="FAD/NAD(P)-binding" evidence="11">
    <location>
        <begin position="479"/>
        <end position="684"/>
    </location>
</feature>
<dbReference type="PANTHER" id="PTHR42917:SF2">
    <property type="entry name" value="2,4-DIENOYL-COA REDUCTASE [(2E)-ENOYL-COA-PRODUCING]"/>
    <property type="match status" value="1"/>
</dbReference>
<protein>
    <submittedName>
        <fullName evidence="12">NAD(P)-binding protein</fullName>
    </submittedName>
</protein>
<evidence type="ECO:0000256" key="8">
    <source>
        <dbReference type="ARBA" id="ARBA00023004"/>
    </source>
</evidence>
<reference evidence="12 13" key="1">
    <citation type="submission" date="2019-12" db="EMBL/GenBank/DDBJ databases">
        <title>Comparative genomics gives insights into the taxonomy of the Azoarcus-Aromatoleum group and reveals separate origins of nif in the plant-associated Azoarcus and non-plant-associated Aromatoleum sub-groups.</title>
        <authorList>
            <person name="Lafos M."/>
            <person name="Maluk M."/>
            <person name="Batista M."/>
            <person name="Junghare M."/>
            <person name="Carmona M."/>
            <person name="Faoro H."/>
            <person name="Cruz L.M."/>
            <person name="Battistoni F."/>
            <person name="De Souza E."/>
            <person name="Pedrosa F."/>
            <person name="Chen W.-M."/>
            <person name="Poole P.S."/>
            <person name="Dixon R.A."/>
            <person name="James E.K."/>
        </authorList>
    </citation>
    <scope>NUCLEOTIDE SEQUENCE [LARGE SCALE GENOMIC DNA]</scope>
    <source>
        <strain evidence="12 13">22Lin</strain>
    </source>
</reference>
<feature type="domain" description="NADH:flavin oxidoreductase/NADH oxidase N-terminal" evidence="10">
    <location>
        <begin position="7"/>
        <end position="363"/>
    </location>
</feature>
<dbReference type="SUPFAM" id="SSF51395">
    <property type="entry name" value="FMN-linked oxidoreductases"/>
    <property type="match status" value="1"/>
</dbReference>
<dbReference type="InterPro" id="IPR013785">
    <property type="entry name" value="Aldolase_TIM"/>
</dbReference>
<dbReference type="Gene3D" id="3.50.50.60">
    <property type="entry name" value="FAD/NAD(P)-binding domain"/>
    <property type="match status" value="2"/>
</dbReference>
<comment type="cofactor">
    <cofactor evidence="2">
        <name>[4Fe-4S] cluster</name>
        <dbReference type="ChEBI" id="CHEBI:49883"/>
    </cofactor>
</comment>
<evidence type="ECO:0000256" key="9">
    <source>
        <dbReference type="ARBA" id="ARBA00023014"/>
    </source>
</evidence>
<dbReference type="Pfam" id="PF00724">
    <property type="entry name" value="Oxidored_FMN"/>
    <property type="match status" value="1"/>
</dbReference>
<proteinExistence type="inferred from homology"/>
<evidence type="ECO:0000256" key="2">
    <source>
        <dbReference type="ARBA" id="ARBA00001966"/>
    </source>
</evidence>
<sequence length="710" mass="75692">MASYENLLSPGRIGKLELRNRIVMAPMGSNFAEADGHCGERIQAFYEARAAGGAGMLTMGVCAIAYPAGTAEPYQVGVSNDAFIPGLAKLAERVHKHGAKIAMQLQHAGKTAVRDLAEGRELWVPSMPPPLKTDMFAALTRDELANFVSSSKARDAGGVKIRVMDKADIAQMVEWFAAAALRAKTAGFDGVEIHAGHSYIIAGFLSPYYNKRDDEYGGPLENRARLLLEVLAAVRARVGANYPVWLRLDAEELHTPGGIALEDAIATAKLAEAAGADAVSVSAYATITSGAVFTEAPLVHKKAAFLAWAAEIKQAIGIPVIAVGRLEPEVADNAIAGGHCDFVAMARKLLADPELPNKLIAGHPRDVRPCIYCYACVSQIFINERVKCAVNPLTGHESEIAIVPADKPRHVVVVGGGPAGMEAARVAALRGHRVTLLERSDRLGGTLFFAALAYAENGQLLDYLVRQVRGLPVDIRYNTVATPDLLRELKADVVIVATGAERSAPDIPGAEQDHVWSGDELRRLMTGDRADEIAKRKLSLTQRTLMKAGSLVGVTDSTEAIQNLSRVWMPLGKKVAVVGGGLVGLELAEFLVDRGREVTVLEAGPSFGPELSIVRRWRVLHDLREHGVQLVANARIGAIERKRIVYTTAEGQSCEVGMDSVVLAVGARPDDRLAKSLEAAGVPVLSVGDGASLGYIEGALKSGLRAALEI</sequence>
<evidence type="ECO:0000259" key="11">
    <source>
        <dbReference type="Pfam" id="PF07992"/>
    </source>
</evidence>
<dbReference type="PRINTS" id="PR00411">
    <property type="entry name" value="PNDRDTASEI"/>
</dbReference>
<comment type="caution">
    <text evidence="12">The sequence shown here is derived from an EMBL/GenBank/DDBJ whole genome shotgun (WGS) entry which is preliminary data.</text>
</comment>
<evidence type="ECO:0000256" key="6">
    <source>
        <dbReference type="ARBA" id="ARBA00022723"/>
    </source>
</evidence>
<evidence type="ECO:0000256" key="7">
    <source>
        <dbReference type="ARBA" id="ARBA00023002"/>
    </source>
</evidence>
<dbReference type="Gene3D" id="3.20.20.70">
    <property type="entry name" value="Aldolase class I"/>
    <property type="match status" value="1"/>
</dbReference>
<dbReference type="Gene3D" id="3.40.50.720">
    <property type="entry name" value="NAD(P)-binding Rossmann-like Domain"/>
    <property type="match status" value="2"/>
</dbReference>
<accession>A0ABX1QGM3</accession>
<keyword evidence="8" id="KW-0408">Iron</keyword>
<evidence type="ECO:0000256" key="4">
    <source>
        <dbReference type="ARBA" id="ARBA00022630"/>
    </source>
</evidence>
<dbReference type="Pfam" id="PF07992">
    <property type="entry name" value="Pyr_redox_2"/>
    <property type="match status" value="1"/>
</dbReference>
<keyword evidence="9" id="KW-0411">Iron-sulfur</keyword>
<dbReference type="SUPFAM" id="SSF51905">
    <property type="entry name" value="FAD/NAD(P)-binding domain"/>
    <property type="match status" value="1"/>
</dbReference>
<dbReference type="Proteomes" id="UP000648984">
    <property type="component" value="Unassembled WGS sequence"/>
</dbReference>
<dbReference type="RefSeq" id="WP_169262233.1">
    <property type="nucleotide sequence ID" value="NZ_WTVQ01000050.1"/>
</dbReference>
<dbReference type="InterPro" id="IPR051793">
    <property type="entry name" value="NADH:flavin_oxidoreductase"/>
</dbReference>
<evidence type="ECO:0000256" key="3">
    <source>
        <dbReference type="ARBA" id="ARBA00011048"/>
    </source>
</evidence>
<dbReference type="InterPro" id="IPR036188">
    <property type="entry name" value="FAD/NAD-bd_sf"/>
</dbReference>
<dbReference type="PANTHER" id="PTHR42917">
    <property type="entry name" value="2,4-DIENOYL-COA REDUCTASE"/>
    <property type="match status" value="1"/>
</dbReference>
<comment type="cofactor">
    <cofactor evidence="1">
        <name>FMN</name>
        <dbReference type="ChEBI" id="CHEBI:58210"/>
    </cofactor>
</comment>
<name>A0ABX1QGM3_9RHOO</name>
<evidence type="ECO:0000256" key="5">
    <source>
        <dbReference type="ARBA" id="ARBA00022643"/>
    </source>
</evidence>
<gene>
    <name evidence="12" type="ORF">GPA25_20295</name>
</gene>
<keyword evidence="4" id="KW-0285">Flavoprotein</keyword>
<evidence type="ECO:0000259" key="10">
    <source>
        <dbReference type="Pfam" id="PF00724"/>
    </source>
</evidence>
<evidence type="ECO:0000313" key="12">
    <source>
        <dbReference type="EMBL" id="NMG77098.1"/>
    </source>
</evidence>
<organism evidence="12 13">
    <name type="scientific">Aromatoleum diolicum</name>
    <dbReference type="NCBI Taxonomy" id="75796"/>
    <lineage>
        <taxon>Bacteria</taxon>
        <taxon>Pseudomonadati</taxon>
        <taxon>Pseudomonadota</taxon>
        <taxon>Betaproteobacteria</taxon>
        <taxon>Rhodocyclales</taxon>
        <taxon>Rhodocyclaceae</taxon>
        <taxon>Aromatoleum</taxon>
    </lineage>
</organism>
<evidence type="ECO:0000256" key="1">
    <source>
        <dbReference type="ARBA" id="ARBA00001917"/>
    </source>
</evidence>
<evidence type="ECO:0000313" key="13">
    <source>
        <dbReference type="Proteomes" id="UP000648984"/>
    </source>
</evidence>
<dbReference type="CDD" id="cd02803">
    <property type="entry name" value="OYE_like_FMN_family"/>
    <property type="match status" value="1"/>
</dbReference>